<organism evidence="2 3">
    <name type="scientific">Puccinia triticina</name>
    <dbReference type="NCBI Taxonomy" id="208348"/>
    <lineage>
        <taxon>Eukaryota</taxon>
        <taxon>Fungi</taxon>
        <taxon>Dikarya</taxon>
        <taxon>Basidiomycota</taxon>
        <taxon>Pucciniomycotina</taxon>
        <taxon>Pucciniomycetes</taxon>
        <taxon>Pucciniales</taxon>
        <taxon>Pucciniaceae</taxon>
        <taxon>Puccinia</taxon>
    </lineage>
</organism>
<gene>
    <name evidence="2" type="ORF">PtA15_12A359</name>
</gene>
<reference evidence="2" key="1">
    <citation type="submission" date="2022-10" db="EMBL/GenBank/DDBJ databases">
        <title>Puccinia triticina Genome sequencing and assembly.</title>
        <authorList>
            <person name="Li C."/>
        </authorList>
    </citation>
    <scope>NUCLEOTIDE SEQUENCE</scope>
    <source>
        <strain evidence="2">Pt15</strain>
    </source>
</reference>
<dbReference type="Proteomes" id="UP001164743">
    <property type="component" value="Chromosome 12A"/>
</dbReference>
<dbReference type="EMBL" id="CP110432">
    <property type="protein sequence ID" value="WAQ90370.1"/>
    <property type="molecule type" value="Genomic_DNA"/>
</dbReference>
<proteinExistence type="predicted"/>
<sequence length="220" mass="24862">MASASVNAAASSTAAPAEKREHWITPPKFDGMDEYLSRFPLPGHPRNTTPLLQTPDDADTNTLAEIYAKFEVNHKLIPGNPYNQIIKYMHKQDVRVEYKGRLIDLTFKDIMESSQPTNAEIKNWLAVLSSALNVAGKLDDPTAPRMVAYLLYGLFDLKSRFEELEKLHQDLLHEDLLRHIDAVILNAQKIRDDSKFHPASYLGWEHAILKPEKGFGDIGL</sequence>
<evidence type="ECO:0000256" key="1">
    <source>
        <dbReference type="SAM" id="MobiDB-lite"/>
    </source>
</evidence>
<name>A0ABY7CZI6_9BASI</name>
<keyword evidence="3" id="KW-1185">Reference proteome</keyword>
<dbReference type="RefSeq" id="XP_053025925.1">
    <property type="nucleotide sequence ID" value="XM_053161959.1"/>
</dbReference>
<protein>
    <submittedName>
        <fullName evidence="2">Uncharacterized protein</fullName>
    </submittedName>
</protein>
<evidence type="ECO:0000313" key="2">
    <source>
        <dbReference type="EMBL" id="WAQ90370.1"/>
    </source>
</evidence>
<feature type="region of interest" description="Disordered" evidence="1">
    <location>
        <begin position="1"/>
        <end position="23"/>
    </location>
</feature>
<accession>A0ABY7CZI6</accession>
<feature type="compositionally biased region" description="Low complexity" evidence="1">
    <location>
        <begin position="1"/>
        <end position="16"/>
    </location>
</feature>
<dbReference type="GeneID" id="77802854"/>
<evidence type="ECO:0000313" key="3">
    <source>
        <dbReference type="Proteomes" id="UP001164743"/>
    </source>
</evidence>